<proteinExistence type="predicted"/>
<accession>A0A0L6UKT1</accession>
<comment type="caution">
    <text evidence="2">The sequence shown here is derived from an EMBL/GenBank/DDBJ whole genome shotgun (WGS) entry which is preliminary data.</text>
</comment>
<evidence type="ECO:0000313" key="2">
    <source>
        <dbReference type="EMBL" id="KNZ49148.1"/>
    </source>
</evidence>
<dbReference type="Proteomes" id="UP000037035">
    <property type="component" value="Unassembled WGS sequence"/>
</dbReference>
<dbReference type="EMBL" id="LAVV01010368">
    <property type="protein sequence ID" value="KNZ49148.1"/>
    <property type="molecule type" value="Genomic_DNA"/>
</dbReference>
<gene>
    <name evidence="2" type="ORF">VP01_5183g1</name>
</gene>
<name>A0A0L6UKT1_9BASI</name>
<dbReference type="AlphaFoldDB" id="A0A0L6UKT1"/>
<feature type="compositionally biased region" description="Polar residues" evidence="1">
    <location>
        <begin position="13"/>
        <end position="24"/>
    </location>
</feature>
<evidence type="ECO:0000313" key="3">
    <source>
        <dbReference type="Proteomes" id="UP000037035"/>
    </source>
</evidence>
<feature type="region of interest" description="Disordered" evidence="1">
    <location>
        <begin position="1"/>
        <end position="39"/>
    </location>
</feature>
<dbReference type="OrthoDB" id="3040543at2759"/>
<dbReference type="VEuPathDB" id="FungiDB:VP01_5183g1"/>
<keyword evidence="3" id="KW-1185">Reference proteome</keyword>
<organism evidence="2 3">
    <name type="scientific">Puccinia sorghi</name>
    <dbReference type="NCBI Taxonomy" id="27349"/>
    <lineage>
        <taxon>Eukaryota</taxon>
        <taxon>Fungi</taxon>
        <taxon>Dikarya</taxon>
        <taxon>Basidiomycota</taxon>
        <taxon>Pucciniomycotina</taxon>
        <taxon>Pucciniomycetes</taxon>
        <taxon>Pucciniales</taxon>
        <taxon>Pucciniaceae</taxon>
        <taxon>Puccinia</taxon>
    </lineage>
</organism>
<reference evidence="2 3" key="1">
    <citation type="submission" date="2015-08" db="EMBL/GenBank/DDBJ databases">
        <title>Next Generation Sequencing and Analysis of the Genome of Puccinia sorghi L Schw, the Causal Agent of Maize Common Rust.</title>
        <authorList>
            <person name="Rochi L."/>
            <person name="Burguener G."/>
            <person name="Darino M."/>
            <person name="Turjanski A."/>
            <person name="Kreff E."/>
            <person name="Dieguez M.J."/>
            <person name="Sacco F."/>
        </authorList>
    </citation>
    <scope>NUCLEOTIDE SEQUENCE [LARGE SCALE GENOMIC DNA]</scope>
    <source>
        <strain evidence="2 3">RO10H11247</strain>
    </source>
</reference>
<sequence>MSMLRGGVHRPTPASSNAPTTNPNAMDLSAFQHGPHNRLSDTKRARQLNLCFCCVARPPAIFVFSLDL</sequence>
<protein>
    <submittedName>
        <fullName evidence="2">Uncharacterized protein</fullName>
    </submittedName>
</protein>
<evidence type="ECO:0000256" key="1">
    <source>
        <dbReference type="SAM" id="MobiDB-lite"/>
    </source>
</evidence>